<evidence type="ECO:0000256" key="4">
    <source>
        <dbReference type="ARBA" id="ARBA00022723"/>
    </source>
</evidence>
<evidence type="ECO:0000313" key="10">
    <source>
        <dbReference type="EMBL" id="TFJ86037.1"/>
    </source>
</evidence>
<dbReference type="PANTHER" id="PTHR12001">
    <property type="entry name" value="GERANYLGERANYL PYROPHOSPHATE SYNTHASE"/>
    <property type="match status" value="1"/>
</dbReference>
<evidence type="ECO:0000256" key="8">
    <source>
        <dbReference type="SAM" id="MobiDB-lite"/>
    </source>
</evidence>
<evidence type="ECO:0000256" key="7">
    <source>
        <dbReference type="RuleBase" id="RU004466"/>
    </source>
</evidence>
<name>A0A4D9D6N2_9STRA</name>
<accession>A0A4D9D6N2</accession>
<evidence type="ECO:0000256" key="5">
    <source>
        <dbReference type="ARBA" id="ARBA00022842"/>
    </source>
</evidence>
<dbReference type="PANTHER" id="PTHR12001:SF69">
    <property type="entry name" value="ALL TRANS-POLYPRENYL-DIPHOSPHATE SYNTHASE PDSS1"/>
    <property type="match status" value="1"/>
</dbReference>
<dbReference type="CDD" id="cd00685">
    <property type="entry name" value="Trans_IPPS_HT"/>
    <property type="match status" value="1"/>
</dbReference>
<dbReference type="GO" id="GO:0006744">
    <property type="term" value="P:ubiquinone biosynthetic process"/>
    <property type="evidence" value="ECO:0007669"/>
    <property type="project" value="TreeGrafter"/>
</dbReference>
<dbReference type="SFLD" id="SFLDS00005">
    <property type="entry name" value="Isoprenoid_Synthase_Type_I"/>
    <property type="match status" value="1"/>
</dbReference>
<dbReference type="Gene3D" id="1.10.600.10">
    <property type="entry name" value="Farnesyl Diphosphate Synthase"/>
    <property type="match status" value="1"/>
</dbReference>
<organism evidence="10 11">
    <name type="scientific">Nannochloropsis salina CCMP1776</name>
    <dbReference type="NCBI Taxonomy" id="1027361"/>
    <lineage>
        <taxon>Eukaryota</taxon>
        <taxon>Sar</taxon>
        <taxon>Stramenopiles</taxon>
        <taxon>Ochrophyta</taxon>
        <taxon>Eustigmatophyceae</taxon>
        <taxon>Eustigmatales</taxon>
        <taxon>Monodopsidaceae</taxon>
        <taxon>Microchloropsis</taxon>
        <taxon>Microchloropsis salina</taxon>
    </lineage>
</organism>
<evidence type="ECO:0000256" key="9">
    <source>
        <dbReference type="SAM" id="Phobius"/>
    </source>
</evidence>
<dbReference type="EMBL" id="SDOX01000010">
    <property type="protein sequence ID" value="TFJ86037.1"/>
    <property type="molecule type" value="Genomic_DNA"/>
</dbReference>
<evidence type="ECO:0000256" key="6">
    <source>
        <dbReference type="ARBA" id="ARBA00023229"/>
    </source>
</evidence>
<comment type="caution">
    <text evidence="10">The sequence shown here is derived from an EMBL/GenBank/DDBJ whole genome shotgun (WGS) entry which is preliminary data.</text>
</comment>
<dbReference type="GO" id="GO:0046872">
    <property type="term" value="F:metal ion binding"/>
    <property type="evidence" value="ECO:0007669"/>
    <property type="project" value="UniProtKB-KW"/>
</dbReference>
<keyword evidence="9" id="KW-0472">Membrane</keyword>
<dbReference type="OrthoDB" id="9927103at2759"/>
<proteinExistence type="inferred from homology"/>
<keyword evidence="9" id="KW-1133">Transmembrane helix</keyword>
<keyword evidence="3 7" id="KW-0808">Transferase</keyword>
<dbReference type="GO" id="GO:0004659">
    <property type="term" value="F:prenyltransferase activity"/>
    <property type="evidence" value="ECO:0007669"/>
    <property type="project" value="InterPro"/>
</dbReference>
<dbReference type="AlphaFoldDB" id="A0A4D9D6N2"/>
<dbReference type="InterPro" id="IPR008949">
    <property type="entry name" value="Isoprenoid_synthase_dom_sf"/>
</dbReference>
<keyword evidence="5" id="KW-0460">Magnesium</keyword>
<evidence type="ECO:0000256" key="1">
    <source>
        <dbReference type="ARBA" id="ARBA00001946"/>
    </source>
</evidence>
<evidence type="ECO:0000313" key="11">
    <source>
        <dbReference type="Proteomes" id="UP000355283"/>
    </source>
</evidence>
<feature type="region of interest" description="Disordered" evidence="8">
    <location>
        <begin position="1"/>
        <end position="28"/>
    </location>
</feature>
<dbReference type="PROSITE" id="PS00444">
    <property type="entry name" value="POLYPRENYL_SYNTHASE_2"/>
    <property type="match status" value="1"/>
</dbReference>
<keyword evidence="9" id="KW-0812">Transmembrane</keyword>
<feature type="transmembrane region" description="Helical" evidence="9">
    <location>
        <begin position="31"/>
        <end position="54"/>
    </location>
</feature>
<dbReference type="InterPro" id="IPR033749">
    <property type="entry name" value="Polyprenyl_synt_CS"/>
</dbReference>
<dbReference type="Pfam" id="PF00348">
    <property type="entry name" value="polyprenyl_synt"/>
    <property type="match status" value="1"/>
</dbReference>
<dbReference type="GO" id="GO:1990234">
    <property type="term" value="C:transferase complex"/>
    <property type="evidence" value="ECO:0007669"/>
    <property type="project" value="TreeGrafter"/>
</dbReference>
<comment type="cofactor">
    <cofactor evidence="1">
        <name>Mg(2+)</name>
        <dbReference type="ChEBI" id="CHEBI:18420"/>
    </cofactor>
</comment>
<feature type="compositionally biased region" description="Polar residues" evidence="8">
    <location>
        <begin position="1"/>
        <end position="16"/>
    </location>
</feature>
<sequence length="496" mass="53335">METNSTRDSLRTQQQDQPHHAGRRRRTTGSYAAWGLASAATAVMYFATVAHGFVTPLTSAPFRQAEAGKGLVSGSFAGKRSVCAGQSATSLGAGVLSKLDFKPAVDVYAKFPEPPKTAGTSTGTSTLSHEEVTLLTTAASQPSIVMSLDGPAPNDVDPFALVKKDLAPFSDSIKELVETENPVLTAAAKHFFEKRHGKRFRPTIAMLMSRAVQAGGAIDRDVGGVMATPMPVVDPLRYQRQSQLAQITEMIHVASLIHDDVLDEADTRRGDLAVHKLYSNKVAVLAGDYLLARASVLLARLENVQVVEIMANALDALVQGEIMQAKSSAKDLLDLGHYLRKSYYKTASLICNSCCSAALLGGYTYGSPTTVAAEKYGYHLGLAYQVIDDVLDFTGTADVLGKPAMADMTLGLATAPILYAAEEKKELKPLIKRRFKEQGDVEQTYKLVMGTEGVERAYQLAVFHAQRAVDAIASFPPSEAKDGLIKLAHMVLTRKS</sequence>
<keyword evidence="6" id="KW-0414">Isoprene biosynthesis</keyword>
<dbReference type="Proteomes" id="UP000355283">
    <property type="component" value="Unassembled WGS sequence"/>
</dbReference>
<evidence type="ECO:0000256" key="3">
    <source>
        <dbReference type="ARBA" id="ARBA00022679"/>
    </source>
</evidence>
<dbReference type="InterPro" id="IPR000092">
    <property type="entry name" value="Polyprenyl_synt"/>
</dbReference>
<reference evidence="10 11" key="1">
    <citation type="submission" date="2019-01" db="EMBL/GenBank/DDBJ databases">
        <title>Nuclear Genome Assembly of the Microalgal Biofuel strain Nannochloropsis salina CCMP1776.</title>
        <authorList>
            <person name="Hovde B."/>
        </authorList>
    </citation>
    <scope>NUCLEOTIDE SEQUENCE [LARGE SCALE GENOMIC DNA]</scope>
    <source>
        <strain evidence="10 11">CCMP1776</strain>
    </source>
</reference>
<dbReference type="PROSITE" id="PS00723">
    <property type="entry name" value="POLYPRENYL_SYNTHASE_1"/>
    <property type="match status" value="1"/>
</dbReference>
<keyword evidence="4" id="KW-0479">Metal-binding</keyword>
<protein>
    <submittedName>
        <fullName evidence="10">Uncharacterized protein</fullName>
    </submittedName>
</protein>
<evidence type="ECO:0000256" key="2">
    <source>
        <dbReference type="ARBA" id="ARBA00006706"/>
    </source>
</evidence>
<comment type="similarity">
    <text evidence="2 7">Belongs to the FPP/GGPP synthase family.</text>
</comment>
<dbReference type="SUPFAM" id="SSF48576">
    <property type="entry name" value="Terpenoid synthases"/>
    <property type="match status" value="1"/>
</dbReference>
<gene>
    <name evidence="10" type="ORF">NSK_002857</name>
</gene>
<keyword evidence="11" id="KW-1185">Reference proteome</keyword>
<dbReference type="GO" id="GO:0008299">
    <property type="term" value="P:isoprenoid biosynthetic process"/>
    <property type="evidence" value="ECO:0007669"/>
    <property type="project" value="UniProtKB-KW"/>
</dbReference>